<reference evidence="2 3" key="1">
    <citation type="journal article" date="2017" name="Int. J. Syst. Evol. Microbiol.">
        <title>Photobacterium alginatilyticum sp. nov., a marine bacterium isolated from bottom seawater.</title>
        <authorList>
            <person name="Wang X."/>
            <person name="Wang Y."/>
            <person name="Yang X."/>
            <person name="Sun H."/>
            <person name="Li B."/>
            <person name="Zhang X.H."/>
        </authorList>
    </citation>
    <scope>NUCLEOTIDE SEQUENCE [LARGE SCALE GENOMIC DNA]</scope>
    <source>
        <strain evidence="2 3">P03D4</strain>
    </source>
</reference>
<organism evidence="2 3">
    <name type="scientific">Photobacterium alginatilyticum</name>
    <dbReference type="NCBI Taxonomy" id="1775171"/>
    <lineage>
        <taxon>Bacteria</taxon>
        <taxon>Pseudomonadati</taxon>
        <taxon>Pseudomonadota</taxon>
        <taxon>Gammaproteobacteria</taxon>
        <taxon>Vibrionales</taxon>
        <taxon>Vibrionaceae</taxon>
        <taxon>Photobacterium</taxon>
    </lineage>
</organism>
<proteinExistence type="predicted"/>
<evidence type="ECO:0000313" key="2">
    <source>
        <dbReference type="EMBL" id="NBI52226.1"/>
    </source>
</evidence>
<sequence>MSLTLIPFGLETSTNNLVDVAEVENGKKCGCICPSCSTPLVAKQGDEKAWHFSHSSKGVKDKTKEECVYNFYLSLRLMARQVISDNLTIALPEYKKTLAKKTSSGKYAEVPYLITPSSKITLLDVKVESTFHGHHVDIVGDISGYDFCIYFTHPDRTVPHELEWLRDSKSGIIEIKLDALHKVFIESRKKDGQEPFKNLFLEFLRTDLKSKRWISHPRFQRVKESAEKHLNAMTLRMELEHKKSGVKADVSQASRFRAMAEAEVKIRSTKKERTHHRCASCHTTWSVKQGYICPKCFTVCRTSH</sequence>
<dbReference type="Pfam" id="PF25164">
    <property type="entry name" value="CoiA_N"/>
    <property type="match status" value="1"/>
</dbReference>
<accession>A0ABW9YF24</accession>
<gene>
    <name evidence="2" type="ORF">EIZ48_06525</name>
</gene>
<name>A0ABW9YF24_9GAMM</name>
<dbReference type="Proteomes" id="UP000738517">
    <property type="component" value="Unassembled WGS sequence"/>
</dbReference>
<dbReference type="RefSeq" id="WP_160649452.1">
    <property type="nucleotide sequence ID" value="NZ_RSEJ01000004.1"/>
</dbReference>
<evidence type="ECO:0000259" key="1">
    <source>
        <dbReference type="Pfam" id="PF25164"/>
    </source>
</evidence>
<dbReference type="InterPro" id="IPR057253">
    <property type="entry name" value="CoiA-like_N"/>
</dbReference>
<protein>
    <recommendedName>
        <fullName evidence="1">Competence protein CoiA-like N-terminal domain-containing protein</fullName>
    </recommendedName>
</protein>
<comment type="caution">
    <text evidence="2">The sequence shown here is derived from an EMBL/GenBank/DDBJ whole genome shotgun (WGS) entry which is preliminary data.</text>
</comment>
<dbReference type="EMBL" id="RSEJ01000004">
    <property type="protein sequence ID" value="NBI52226.1"/>
    <property type="molecule type" value="Genomic_DNA"/>
</dbReference>
<keyword evidence="3" id="KW-1185">Reference proteome</keyword>
<feature type="domain" description="Competence protein CoiA-like N-terminal" evidence="1">
    <location>
        <begin position="24"/>
        <end position="57"/>
    </location>
</feature>
<evidence type="ECO:0000313" key="3">
    <source>
        <dbReference type="Proteomes" id="UP000738517"/>
    </source>
</evidence>